<dbReference type="Proteomes" id="UP000053660">
    <property type="component" value="Unassembled WGS sequence"/>
</dbReference>
<proteinExistence type="predicted"/>
<dbReference type="EMBL" id="KN549445">
    <property type="protein sequence ID" value="KHJ97499.1"/>
    <property type="molecule type" value="Genomic_DNA"/>
</dbReference>
<gene>
    <name evidence="1" type="ORF">OESDEN_02519</name>
</gene>
<evidence type="ECO:0000313" key="1">
    <source>
        <dbReference type="EMBL" id="KHJ97499.1"/>
    </source>
</evidence>
<reference evidence="1 2" key="1">
    <citation type="submission" date="2014-03" db="EMBL/GenBank/DDBJ databases">
        <title>Draft genome of the hookworm Oesophagostomum dentatum.</title>
        <authorList>
            <person name="Mitreva M."/>
        </authorList>
    </citation>
    <scope>NUCLEOTIDE SEQUENCE [LARGE SCALE GENOMIC DNA]</scope>
    <source>
        <strain evidence="1 2">OD-Hann</strain>
    </source>
</reference>
<organism evidence="1 2">
    <name type="scientific">Oesophagostomum dentatum</name>
    <name type="common">Nodular worm</name>
    <dbReference type="NCBI Taxonomy" id="61180"/>
    <lineage>
        <taxon>Eukaryota</taxon>
        <taxon>Metazoa</taxon>
        <taxon>Ecdysozoa</taxon>
        <taxon>Nematoda</taxon>
        <taxon>Chromadorea</taxon>
        <taxon>Rhabditida</taxon>
        <taxon>Rhabditina</taxon>
        <taxon>Rhabditomorpha</taxon>
        <taxon>Strongyloidea</taxon>
        <taxon>Strongylidae</taxon>
        <taxon>Oesophagostomum</taxon>
    </lineage>
</organism>
<name>A0A0B1TJR6_OESDE</name>
<dbReference type="OrthoDB" id="5857148at2759"/>
<evidence type="ECO:0000313" key="2">
    <source>
        <dbReference type="Proteomes" id="UP000053660"/>
    </source>
</evidence>
<sequence length="95" mass="11312">MARKKIIEKEEEDSADMPLWASRIIERFDMYSATLQQSLHESFHRFFNELDQQNLLYSTMVRVQTDSEKIDEKSKRIAFIGIDEMDTEASTRQFD</sequence>
<accession>A0A0B1TJR6</accession>
<dbReference type="AlphaFoldDB" id="A0A0B1TJR6"/>
<keyword evidence="2" id="KW-1185">Reference proteome</keyword>
<protein>
    <submittedName>
        <fullName evidence="1">Uncharacterized protein</fullName>
    </submittedName>
</protein>